<dbReference type="InterPro" id="IPR037066">
    <property type="entry name" value="Plug_dom_sf"/>
</dbReference>
<keyword evidence="10 11" id="KW-0998">Cell outer membrane</keyword>
<dbReference type="InterPro" id="IPR039426">
    <property type="entry name" value="TonB-dep_rcpt-like"/>
</dbReference>
<evidence type="ECO:0000256" key="6">
    <source>
        <dbReference type="ARBA" id="ARBA00022729"/>
    </source>
</evidence>
<organism evidence="12">
    <name type="scientific">Dyadobacter sp. 676</name>
    <dbReference type="NCBI Taxonomy" id="3088362"/>
    <lineage>
        <taxon>Bacteria</taxon>
        <taxon>Pseudomonadati</taxon>
        <taxon>Bacteroidota</taxon>
        <taxon>Cytophagia</taxon>
        <taxon>Cytophagales</taxon>
        <taxon>Spirosomataceae</taxon>
        <taxon>Dyadobacter</taxon>
    </lineage>
</organism>
<keyword evidence="3 11" id="KW-1134">Transmembrane beta strand</keyword>
<keyword evidence="9 11" id="KW-0472">Membrane</keyword>
<gene>
    <name evidence="12" type="ORF">ABV298_30005</name>
</gene>
<dbReference type="AlphaFoldDB" id="A0AAU8FIV9"/>
<dbReference type="Gene3D" id="2.40.170.20">
    <property type="entry name" value="TonB-dependent receptor, beta-barrel domain"/>
    <property type="match status" value="1"/>
</dbReference>
<dbReference type="GO" id="GO:0015344">
    <property type="term" value="F:siderophore uptake transmembrane transporter activity"/>
    <property type="evidence" value="ECO:0007669"/>
    <property type="project" value="TreeGrafter"/>
</dbReference>
<sequence>MASYFALCGFDAQPTLYNGLPGLTSGNLDPANVEEIQVIKDPSGTLFGGAFYSYGGMINTITRKPFHQFGGEIAYNAGSFGLNRVTADVNAPLSKADRIALRVNTAYHSENSFQDAGFKKPFFVAPALVGEPTEATKYDIERRL</sequence>
<evidence type="ECO:0000256" key="10">
    <source>
        <dbReference type="ARBA" id="ARBA00023237"/>
    </source>
</evidence>
<evidence type="ECO:0000313" key="12">
    <source>
        <dbReference type="EMBL" id="XCH24486.1"/>
    </source>
</evidence>
<evidence type="ECO:0000256" key="5">
    <source>
        <dbReference type="ARBA" id="ARBA00022692"/>
    </source>
</evidence>
<dbReference type="PANTHER" id="PTHR32552">
    <property type="entry name" value="FERRICHROME IRON RECEPTOR-RELATED"/>
    <property type="match status" value="1"/>
</dbReference>
<keyword evidence="2 11" id="KW-0813">Transport</keyword>
<keyword evidence="7" id="KW-0408">Iron</keyword>
<name>A0AAU8FIV9_9BACT</name>
<dbReference type="PROSITE" id="PS52016">
    <property type="entry name" value="TONB_DEPENDENT_REC_3"/>
    <property type="match status" value="1"/>
</dbReference>
<dbReference type="InterPro" id="IPR036942">
    <property type="entry name" value="Beta-barrel_TonB_sf"/>
</dbReference>
<comment type="subcellular location">
    <subcellularLocation>
        <location evidence="1 11">Cell outer membrane</location>
        <topology evidence="1 11">Multi-pass membrane protein</topology>
    </subcellularLocation>
</comment>
<dbReference type="SUPFAM" id="SSF56935">
    <property type="entry name" value="Porins"/>
    <property type="match status" value="1"/>
</dbReference>
<dbReference type="GO" id="GO:0009279">
    <property type="term" value="C:cell outer membrane"/>
    <property type="evidence" value="ECO:0007669"/>
    <property type="project" value="UniProtKB-SubCell"/>
</dbReference>
<evidence type="ECO:0000256" key="2">
    <source>
        <dbReference type="ARBA" id="ARBA00022448"/>
    </source>
</evidence>
<evidence type="ECO:0000256" key="1">
    <source>
        <dbReference type="ARBA" id="ARBA00004571"/>
    </source>
</evidence>
<evidence type="ECO:0000256" key="4">
    <source>
        <dbReference type="ARBA" id="ARBA00022496"/>
    </source>
</evidence>
<dbReference type="Gene3D" id="2.170.130.10">
    <property type="entry name" value="TonB-dependent receptor, plug domain"/>
    <property type="match status" value="1"/>
</dbReference>
<evidence type="ECO:0000256" key="3">
    <source>
        <dbReference type="ARBA" id="ARBA00022452"/>
    </source>
</evidence>
<dbReference type="EMBL" id="CP159289">
    <property type="protein sequence ID" value="XCH24486.1"/>
    <property type="molecule type" value="Genomic_DNA"/>
</dbReference>
<comment type="similarity">
    <text evidence="11">Belongs to the TonB-dependent receptor family.</text>
</comment>
<keyword evidence="8" id="KW-0406">Ion transport</keyword>
<keyword evidence="4" id="KW-0410">Iron transport</keyword>
<keyword evidence="6" id="KW-0732">Signal</keyword>
<keyword evidence="5 11" id="KW-0812">Transmembrane</keyword>
<evidence type="ECO:0000256" key="9">
    <source>
        <dbReference type="ARBA" id="ARBA00023136"/>
    </source>
</evidence>
<evidence type="ECO:0000256" key="7">
    <source>
        <dbReference type="ARBA" id="ARBA00023004"/>
    </source>
</evidence>
<evidence type="ECO:0008006" key="13">
    <source>
        <dbReference type="Google" id="ProtNLM"/>
    </source>
</evidence>
<dbReference type="PANTHER" id="PTHR32552:SF68">
    <property type="entry name" value="FERRICHROME OUTER MEMBRANE TRANSPORTER_PHAGE RECEPTOR"/>
    <property type="match status" value="1"/>
</dbReference>
<reference evidence="12" key="1">
    <citation type="submission" date="2024-06" db="EMBL/GenBank/DDBJ databases">
        <title>Sequencing and assembly of the genome of Dyadobacter sp. strain 676, a symbiont of Cyamopsis tetragonoloba.</title>
        <authorList>
            <person name="Guro P."/>
            <person name="Sazanova A."/>
            <person name="Kuznetsova I."/>
            <person name="Belimov A."/>
            <person name="Safronova V."/>
        </authorList>
    </citation>
    <scope>NUCLEOTIDE SEQUENCE</scope>
    <source>
        <strain evidence="12">676</strain>
    </source>
</reference>
<evidence type="ECO:0000256" key="8">
    <source>
        <dbReference type="ARBA" id="ARBA00023065"/>
    </source>
</evidence>
<dbReference type="RefSeq" id="WP_353719804.1">
    <property type="nucleotide sequence ID" value="NZ_CP159289.1"/>
</dbReference>
<proteinExistence type="inferred from homology"/>
<accession>A0AAU8FIV9</accession>
<evidence type="ECO:0000256" key="11">
    <source>
        <dbReference type="PROSITE-ProRule" id="PRU01360"/>
    </source>
</evidence>
<protein>
    <recommendedName>
        <fullName evidence="13">TonB-dependent receptor plug domain-containing protein</fullName>
    </recommendedName>
</protein>